<proteinExistence type="predicted"/>
<dbReference type="EMBL" id="JAHLQF010000002">
    <property type="protein sequence ID" value="MBU5484403.1"/>
    <property type="molecule type" value="Genomic_DNA"/>
</dbReference>
<feature type="domain" description="LysM" evidence="1">
    <location>
        <begin position="60"/>
        <end position="104"/>
    </location>
</feature>
<accession>A0ABS6EGR9</accession>
<dbReference type="SMART" id="SM00257">
    <property type="entry name" value="LysM"/>
    <property type="match status" value="2"/>
</dbReference>
<gene>
    <name evidence="2" type="ORF">KQI86_08690</name>
</gene>
<dbReference type="RefSeq" id="WP_216438881.1">
    <property type="nucleotide sequence ID" value="NZ_JAHLQF010000002.1"/>
</dbReference>
<evidence type="ECO:0000313" key="2">
    <source>
        <dbReference type="EMBL" id="MBU5484403.1"/>
    </source>
</evidence>
<feature type="domain" description="LysM" evidence="1">
    <location>
        <begin position="7"/>
        <end position="52"/>
    </location>
</feature>
<keyword evidence="3" id="KW-1185">Reference proteome</keyword>
<evidence type="ECO:0000259" key="1">
    <source>
        <dbReference type="PROSITE" id="PS51782"/>
    </source>
</evidence>
<protein>
    <submittedName>
        <fullName evidence="2">LysM peptidoglycan-binding domain-containing protein</fullName>
    </submittedName>
</protein>
<comment type="caution">
    <text evidence="2">The sequence shown here is derived from an EMBL/GenBank/DDBJ whole genome shotgun (WGS) entry which is preliminary data.</text>
</comment>
<dbReference type="CDD" id="cd00118">
    <property type="entry name" value="LysM"/>
    <property type="match status" value="2"/>
</dbReference>
<reference evidence="2 3" key="1">
    <citation type="submission" date="2021-06" db="EMBL/GenBank/DDBJ databases">
        <authorList>
            <person name="Sun Q."/>
            <person name="Li D."/>
        </authorList>
    </citation>
    <scope>NUCLEOTIDE SEQUENCE [LARGE SCALE GENOMIC DNA]</scope>
    <source>
        <strain evidence="2 3">MSJ-11</strain>
    </source>
</reference>
<dbReference type="PANTHER" id="PTHR33734">
    <property type="entry name" value="LYSM DOMAIN-CONTAINING GPI-ANCHORED PROTEIN 2"/>
    <property type="match status" value="1"/>
</dbReference>
<dbReference type="Pfam" id="PF01476">
    <property type="entry name" value="LysM"/>
    <property type="match status" value="2"/>
</dbReference>
<dbReference type="PROSITE" id="PS51782">
    <property type="entry name" value="LYSM"/>
    <property type="match status" value="2"/>
</dbReference>
<dbReference type="Proteomes" id="UP000726170">
    <property type="component" value="Unassembled WGS sequence"/>
</dbReference>
<sequence length="109" mass="12571">MAYFGTTIYTVQPGDTLYNIARNHITTIENILKFNPNIVNPNRIYTGQRIVIPWSPPEAIIYTVRPGDSLYSIARKYGTFVRNLIMFNYLTPPYIIYPNQQLVVTPSLE</sequence>
<dbReference type="InterPro" id="IPR018392">
    <property type="entry name" value="LysM"/>
</dbReference>
<dbReference type="PANTHER" id="PTHR33734:SF22">
    <property type="entry name" value="MEMBRANE-BOUND LYTIC MUREIN TRANSGLYCOSYLASE D"/>
    <property type="match status" value="1"/>
</dbReference>
<evidence type="ECO:0000313" key="3">
    <source>
        <dbReference type="Proteomes" id="UP000726170"/>
    </source>
</evidence>
<organism evidence="2 3">
    <name type="scientific">Clostridium mobile</name>
    <dbReference type="NCBI Taxonomy" id="2841512"/>
    <lineage>
        <taxon>Bacteria</taxon>
        <taxon>Bacillati</taxon>
        <taxon>Bacillota</taxon>
        <taxon>Clostridia</taxon>
        <taxon>Eubacteriales</taxon>
        <taxon>Clostridiaceae</taxon>
        <taxon>Clostridium</taxon>
    </lineage>
</organism>
<name>A0ABS6EGR9_9CLOT</name>